<dbReference type="PANTHER" id="PTHR21660:SF1">
    <property type="entry name" value="ACYL-COENZYME A THIOESTERASE 13"/>
    <property type="match status" value="1"/>
</dbReference>
<feature type="domain" description="Thioesterase" evidence="4">
    <location>
        <begin position="48"/>
        <end position="125"/>
    </location>
</feature>
<name>A0ABS0ADG9_9GAMM</name>
<keyword evidence="6" id="KW-1185">Reference proteome</keyword>
<feature type="region of interest" description="Disordered" evidence="3">
    <location>
        <begin position="1"/>
        <end position="21"/>
    </location>
</feature>
<dbReference type="Proteomes" id="UP000644441">
    <property type="component" value="Unassembled WGS sequence"/>
</dbReference>
<dbReference type="InterPro" id="IPR006683">
    <property type="entry name" value="Thioestr_dom"/>
</dbReference>
<dbReference type="EMBL" id="ARXR01000004">
    <property type="protein sequence ID" value="MBF5052188.1"/>
    <property type="molecule type" value="Genomic_DNA"/>
</dbReference>
<gene>
    <name evidence="5" type="ORF">ISO4_00790</name>
</gene>
<dbReference type="RefSeq" id="WP_142949227.1">
    <property type="nucleotide sequence ID" value="NZ_ARXR01000004.1"/>
</dbReference>
<dbReference type="SUPFAM" id="SSF54637">
    <property type="entry name" value="Thioesterase/thiol ester dehydrase-isomerase"/>
    <property type="match status" value="1"/>
</dbReference>
<dbReference type="InterPro" id="IPR039298">
    <property type="entry name" value="ACOT13"/>
</dbReference>
<accession>A0ABS0ADG9</accession>
<evidence type="ECO:0000313" key="6">
    <source>
        <dbReference type="Proteomes" id="UP000644441"/>
    </source>
</evidence>
<protein>
    <submittedName>
        <fullName evidence="5">Phenylacetic acid degradation-related protein</fullName>
    </submittedName>
</protein>
<dbReference type="InterPro" id="IPR029069">
    <property type="entry name" value="HotDog_dom_sf"/>
</dbReference>
<dbReference type="PANTHER" id="PTHR21660">
    <property type="entry name" value="THIOESTERASE SUPERFAMILY MEMBER-RELATED"/>
    <property type="match status" value="1"/>
</dbReference>
<dbReference type="CDD" id="cd03443">
    <property type="entry name" value="PaaI_thioesterase"/>
    <property type="match status" value="1"/>
</dbReference>
<sequence length="139" mass="14994">MTHVPEGFQPHTRKSGFTAPWEPIYHRPHDNGISLGVHAREAHANSRGFVHGGLLSALCDNAMGLSCLPHLEDSTLPPLKGLVTVNLNLDFLGSARVGQWLEFRADVTRTGRSLSFAGATVLADGQPCARATGVFKVQR</sequence>
<keyword evidence="2" id="KW-0378">Hydrolase</keyword>
<comment type="caution">
    <text evidence="5">The sequence shown here is derived from an EMBL/GenBank/DDBJ whole genome shotgun (WGS) entry which is preliminary data.</text>
</comment>
<comment type="similarity">
    <text evidence="1">Belongs to the thioesterase PaaI family.</text>
</comment>
<reference evidence="5 6" key="1">
    <citation type="submission" date="2012-09" db="EMBL/GenBank/DDBJ databases">
        <title>Genome Sequence of alkane-degrading Bacterium Alcanivorax venustensis ISO4.</title>
        <authorList>
            <person name="Lai Q."/>
            <person name="Shao Z."/>
        </authorList>
    </citation>
    <scope>NUCLEOTIDE SEQUENCE [LARGE SCALE GENOMIC DNA]</scope>
    <source>
        <strain evidence="5 6">ISO4</strain>
    </source>
</reference>
<proteinExistence type="inferred from homology"/>
<evidence type="ECO:0000259" key="4">
    <source>
        <dbReference type="Pfam" id="PF03061"/>
    </source>
</evidence>
<organism evidence="5 6">
    <name type="scientific">Alloalcanivorax venustensis ISO4</name>
    <dbReference type="NCBI Taxonomy" id="1177184"/>
    <lineage>
        <taxon>Bacteria</taxon>
        <taxon>Pseudomonadati</taxon>
        <taxon>Pseudomonadota</taxon>
        <taxon>Gammaproteobacteria</taxon>
        <taxon>Oceanospirillales</taxon>
        <taxon>Alcanivoracaceae</taxon>
        <taxon>Alloalcanivorax</taxon>
    </lineage>
</organism>
<evidence type="ECO:0000313" key="5">
    <source>
        <dbReference type="EMBL" id="MBF5052188.1"/>
    </source>
</evidence>
<dbReference type="Gene3D" id="3.10.129.10">
    <property type="entry name" value="Hotdog Thioesterase"/>
    <property type="match status" value="1"/>
</dbReference>
<dbReference type="Pfam" id="PF03061">
    <property type="entry name" value="4HBT"/>
    <property type="match status" value="1"/>
</dbReference>
<evidence type="ECO:0000256" key="2">
    <source>
        <dbReference type="ARBA" id="ARBA00022801"/>
    </source>
</evidence>
<evidence type="ECO:0000256" key="1">
    <source>
        <dbReference type="ARBA" id="ARBA00008324"/>
    </source>
</evidence>
<evidence type="ECO:0000256" key="3">
    <source>
        <dbReference type="SAM" id="MobiDB-lite"/>
    </source>
</evidence>